<proteinExistence type="predicted"/>
<dbReference type="OrthoDB" id="5486585at2759"/>
<dbReference type="EMBL" id="ML120488">
    <property type="protein sequence ID" value="RPA91781.1"/>
    <property type="molecule type" value="Genomic_DNA"/>
</dbReference>
<protein>
    <submittedName>
        <fullName evidence="1">Uncharacterized protein</fullName>
    </submittedName>
</protein>
<evidence type="ECO:0000313" key="1">
    <source>
        <dbReference type="EMBL" id="RPA91781.1"/>
    </source>
</evidence>
<accession>A0A3N4J5B4</accession>
<sequence>MVSGLSLAPRTGLGSLRCPTFLGAWCFPQGPDGKGRRWCSLRDDHPPLAMLGTPTRSVLAEQGHTGQLQWASPFDGVWKKFPLTPAEQALQALRDQREKLAGERKARFNSGGFGKRAAQFRKRAAELKAAIVKTVGPSESVSTAKIGPLPREDFRTRVALWKAAAAKLKAELLARGARPGGKS</sequence>
<dbReference type="Proteomes" id="UP000276215">
    <property type="component" value="Unassembled WGS sequence"/>
</dbReference>
<gene>
    <name evidence="1" type="ORF">L873DRAFT_267465</name>
</gene>
<dbReference type="AlphaFoldDB" id="A0A3N4J5B4"/>
<keyword evidence="2" id="KW-1185">Reference proteome</keyword>
<evidence type="ECO:0000313" key="2">
    <source>
        <dbReference type="Proteomes" id="UP000276215"/>
    </source>
</evidence>
<name>A0A3N4J5B4_9PEZI</name>
<reference evidence="1 2" key="1">
    <citation type="journal article" date="2018" name="Nat. Ecol. Evol.">
        <title>Pezizomycetes genomes reveal the molecular basis of ectomycorrhizal truffle lifestyle.</title>
        <authorList>
            <person name="Murat C."/>
            <person name="Payen T."/>
            <person name="Noel B."/>
            <person name="Kuo A."/>
            <person name="Morin E."/>
            <person name="Chen J."/>
            <person name="Kohler A."/>
            <person name="Krizsan K."/>
            <person name="Balestrini R."/>
            <person name="Da Silva C."/>
            <person name="Montanini B."/>
            <person name="Hainaut M."/>
            <person name="Levati E."/>
            <person name="Barry K.W."/>
            <person name="Belfiori B."/>
            <person name="Cichocki N."/>
            <person name="Clum A."/>
            <person name="Dockter R.B."/>
            <person name="Fauchery L."/>
            <person name="Guy J."/>
            <person name="Iotti M."/>
            <person name="Le Tacon F."/>
            <person name="Lindquist E.A."/>
            <person name="Lipzen A."/>
            <person name="Malagnac F."/>
            <person name="Mello A."/>
            <person name="Molinier V."/>
            <person name="Miyauchi S."/>
            <person name="Poulain J."/>
            <person name="Riccioni C."/>
            <person name="Rubini A."/>
            <person name="Sitrit Y."/>
            <person name="Splivallo R."/>
            <person name="Traeger S."/>
            <person name="Wang M."/>
            <person name="Zifcakova L."/>
            <person name="Wipf D."/>
            <person name="Zambonelli A."/>
            <person name="Paolocci F."/>
            <person name="Nowrousian M."/>
            <person name="Ottonello S."/>
            <person name="Baldrian P."/>
            <person name="Spatafora J.W."/>
            <person name="Henrissat B."/>
            <person name="Nagy L.G."/>
            <person name="Aury J.M."/>
            <person name="Wincker P."/>
            <person name="Grigoriev I.V."/>
            <person name="Bonfante P."/>
            <person name="Martin F.M."/>
        </authorList>
    </citation>
    <scope>NUCLEOTIDE SEQUENCE [LARGE SCALE GENOMIC DNA]</scope>
    <source>
        <strain evidence="1 2">120613-1</strain>
    </source>
</reference>
<organism evidence="1 2">
    <name type="scientific">Choiromyces venosus 120613-1</name>
    <dbReference type="NCBI Taxonomy" id="1336337"/>
    <lineage>
        <taxon>Eukaryota</taxon>
        <taxon>Fungi</taxon>
        <taxon>Dikarya</taxon>
        <taxon>Ascomycota</taxon>
        <taxon>Pezizomycotina</taxon>
        <taxon>Pezizomycetes</taxon>
        <taxon>Pezizales</taxon>
        <taxon>Tuberaceae</taxon>
        <taxon>Choiromyces</taxon>
    </lineage>
</organism>